<reference evidence="1 2" key="1">
    <citation type="submission" date="2020-02" db="EMBL/GenBank/DDBJ databases">
        <title>Tigecycline-resistant Acinetobacter species from pigs and migratory birds.</title>
        <authorList>
            <person name="Chen C."/>
            <person name="Sun J."/>
            <person name="Liao X.-P."/>
            <person name="Liu Y.-H."/>
        </authorList>
    </citation>
    <scope>NUCLEOTIDE SEQUENCE [LARGE SCALE GENOMIC DNA]</scope>
    <source>
        <strain evidence="1 2">YH12207_T</strain>
    </source>
</reference>
<dbReference type="AlphaFoldDB" id="A0A7S6VXV7"/>
<proteinExistence type="predicted"/>
<evidence type="ECO:0000313" key="2">
    <source>
        <dbReference type="Proteomes" id="UP000593966"/>
    </source>
</evidence>
<dbReference type="RefSeq" id="WP_174492182.1">
    <property type="nucleotide sequence ID" value="NZ_CP048659.1"/>
</dbReference>
<keyword evidence="2" id="KW-1185">Reference proteome</keyword>
<gene>
    <name evidence="1" type="ORF">G0028_13830</name>
</gene>
<sequence length="167" mass="19641">MFDFHEWLYKALKIELFKCRHLTEGEIRISRSVFGDLIDYSKVLVMNQPYLPWQPVGILMAPNGCIHMKDADFCHDFSKESLSIQALFIHEMAHIYQYQHQVNVLLKGAILQIALYASYGKYNPYHYTLEANKKYWAYNIEQQGDIAKDIFLKKIPNIILNSAMYIK</sequence>
<evidence type="ECO:0008006" key="3">
    <source>
        <dbReference type="Google" id="ProtNLM"/>
    </source>
</evidence>
<protein>
    <recommendedName>
        <fullName evidence="3">Type IV secretion protein Rhs</fullName>
    </recommendedName>
</protein>
<evidence type="ECO:0000313" key="1">
    <source>
        <dbReference type="EMBL" id="QOW46887.1"/>
    </source>
</evidence>
<accession>A0A7S6VXV7</accession>
<dbReference type="Proteomes" id="UP000593966">
    <property type="component" value="Chromosome"/>
</dbReference>
<organism evidence="1 2">
    <name type="scientific">Acinetobacter piscicola</name>
    <dbReference type="NCBI Taxonomy" id="2006115"/>
    <lineage>
        <taxon>Bacteria</taxon>
        <taxon>Pseudomonadati</taxon>
        <taxon>Pseudomonadota</taxon>
        <taxon>Gammaproteobacteria</taxon>
        <taxon>Moraxellales</taxon>
        <taxon>Moraxellaceae</taxon>
        <taxon>Acinetobacter</taxon>
    </lineage>
</organism>
<name>A0A7S6VXV7_9GAMM</name>
<dbReference type="EMBL" id="CP048659">
    <property type="protein sequence ID" value="QOW46887.1"/>
    <property type="molecule type" value="Genomic_DNA"/>
</dbReference>